<feature type="compositionally biased region" description="Basic and acidic residues" evidence="1">
    <location>
        <begin position="449"/>
        <end position="460"/>
    </location>
</feature>
<dbReference type="KEGG" id="lto:RGQ30_03920"/>
<accession>A0AA86JDK6</accession>
<keyword evidence="3" id="KW-1185">Reference proteome</keyword>
<organism evidence="2 3">
    <name type="scientific">Limnobacter thiooxidans</name>
    <dbReference type="NCBI Taxonomy" id="131080"/>
    <lineage>
        <taxon>Bacteria</taxon>
        <taxon>Pseudomonadati</taxon>
        <taxon>Pseudomonadota</taxon>
        <taxon>Betaproteobacteria</taxon>
        <taxon>Burkholderiales</taxon>
        <taxon>Burkholderiaceae</taxon>
        <taxon>Limnobacter</taxon>
    </lineage>
</organism>
<feature type="region of interest" description="Disordered" evidence="1">
    <location>
        <begin position="449"/>
        <end position="473"/>
    </location>
</feature>
<evidence type="ECO:0000313" key="3">
    <source>
        <dbReference type="Proteomes" id="UP001329151"/>
    </source>
</evidence>
<dbReference type="RefSeq" id="WP_130558580.1">
    <property type="nucleotide sequence ID" value="NZ_AP028947.1"/>
</dbReference>
<evidence type="ECO:0000313" key="2">
    <source>
        <dbReference type="EMBL" id="BET24891.1"/>
    </source>
</evidence>
<name>A0AA86JDK6_9BURK</name>
<proteinExistence type="predicted"/>
<dbReference type="AlphaFoldDB" id="A0AA86JDK6"/>
<sequence>MNSSPVVSQSQIIPEPGTHAENPVSGKNGKLQPIHTQDWNSLSSSQRQTQFKDHYKAVQTSWKGIEAFLEKSVDQAAQASSADPANPGLKNLLTSRKKALQQLKNYLFDKAAPRMLDPMYLNQTREHLQDIHQQLGNDNIDLESRLGAALELVQGLDVCKEGVALNILACAKNLNMRTQGHPLTGLYQSARDELINQHLLGAVRASHAKPIFSKENEGGQPIGYKESKEPLHKSMEIHDVQALRNALSKELGLQYLPDRYINPNYEKAIGAIAKSQIPQLVTTHAVASRVADELLNWMRGTGLLSEQVLSVDGSTGKHWVVDISGNQYKDLTTSLQNEMGADATLLFDSPDEDFTKLALVSHETLTSRLVEWIGNEQDKPGSAVHGLGETFHQPVTAEQIKQAMDQFLEPAKYQLENHTHINPDVFRAALPEPVTNRLMAHLFNDAIDDKKKKKEHEDSTHTQNALHIRRPLR</sequence>
<feature type="compositionally biased region" description="Polar residues" evidence="1">
    <location>
        <begin position="1"/>
        <end position="12"/>
    </location>
</feature>
<dbReference type="Proteomes" id="UP001329151">
    <property type="component" value="Chromosome"/>
</dbReference>
<dbReference type="EMBL" id="AP028947">
    <property type="protein sequence ID" value="BET24891.1"/>
    <property type="molecule type" value="Genomic_DNA"/>
</dbReference>
<reference evidence="2 3" key="1">
    <citation type="submission" date="2023-10" db="EMBL/GenBank/DDBJ databases">
        <title>Complete Genome Sequence of Limnobacter thiooxidans CS-K2T, Isolated from freshwater lake sediments in Bavaria, Germany.</title>
        <authorList>
            <person name="Naruki M."/>
            <person name="Watanabe A."/>
            <person name="Warashina T."/>
            <person name="Morita T."/>
            <person name="Arakawa K."/>
        </authorList>
    </citation>
    <scope>NUCLEOTIDE SEQUENCE [LARGE SCALE GENOMIC DNA]</scope>
    <source>
        <strain evidence="2 3">CS-K2</strain>
    </source>
</reference>
<feature type="compositionally biased region" description="Polar residues" evidence="1">
    <location>
        <begin position="34"/>
        <end position="47"/>
    </location>
</feature>
<protein>
    <submittedName>
        <fullName evidence="2">Uncharacterized protein</fullName>
    </submittedName>
</protein>
<evidence type="ECO:0000256" key="1">
    <source>
        <dbReference type="SAM" id="MobiDB-lite"/>
    </source>
</evidence>
<feature type="region of interest" description="Disordered" evidence="1">
    <location>
        <begin position="1"/>
        <end position="47"/>
    </location>
</feature>
<gene>
    <name evidence="2" type="ORF">RGQ30_03920</name>
</gene>